<dbReference type="InterPro" id="IPR050090">
    <property type="entry name" value="Tyrosine_recombinase_XerCD"/>
</dbReference>
<accession>A0ABS5PV89</accession>
<gene>
    <name evidence="7" type="ORF">KHM83_17955</name>
</gene>
<dbReference type="RefSeq" id="WP_213238414.1">
    <property type="nucleotide sequence ID" value="NZ_JAHBCL010000045.1"/>
</dbReference>
<dbReference type="InterPro" id="IPR011010">
    <property type="entry name" value="DNA_brk_join_enz"/>
</dbReference>
<keyword evidence="3" id="KW-0229">DNA integration</keyword>
<dbReference type="PANTHER" id="PTHR30349:SF64">
    <property type="entry name" value="PROPHAGE INTEGRASE INTD-RELATED"/>
    <property type="match status" value="1"/>
</dbReference>
<dbReference type="Gene3D" id="1.10.150.130">
    <property type="match status" value="1"/>
</dbReference>
<dbReference type="PANTHER" id="PTHR30349">
    <property type="entry name" value="PHAGE INTEGRASE-RELATED"/>
    <property type="match status" value="1"/>
</dbReference>
<dbReference type="Proteomes" id="UP000746471">
    <property type="component" value="Unassembled WGS sequence"/>
</dbReference>
<keyword evidence="5" id="KW-0233">DNA recombination</keyword>
<keyword evidence="4" id="KW-0238">DNA-binding</keyword>
<name>A0ABS5PV89_9FIRM</name>
<comment type="function">
    <text evidence="1">Site-specific tyrosine recombinase, which acts by catalyzing the cutting and rejoining of the recombining DNA molecules.</text>
</comment>
<comment type="similarity">
    <text evidence="2">Belongs to the 'phage' integrase family.</text>
</comment>
<evidence type="ECO:0000256" key="1">
    <source>
        <dbReference type="ARBA" id="ARBA00003283"/>
    </source>
</evidence>
<dbReference type="Gene3D" id="1.10.443.10">
    <property type="entry name" value="Intergrase catalytic core"/>
    <property type="match status" value="1"/>
</dbReference>
<dbReference type="Pfam" id="PF14659">
    <property type="entry name" value="Phage_int_SAM_3"/>
    <property type="match status" value="1"/>
</dbReference>
<keyword evidence="8" id="KW-1185">Reference proteome</keyword>
<evidence type="ECO:0000256" key="4">
    <source>
        <dbReference type="ARBA" id="ARBA00023125"/>
    </source>
</evidence>
<evidence type="ECO:0000256" key="2">
    <source>
        <dbReference type="ARBA" id="ARBA00008857"/>
    </source>
</evidence>
<feature type="domain" description="Tyr recombinase" evidence="6">
    <location>
        <begin position="166"/>
        <end position="366"/>
    </location>
</feature>
<organism evidence="7 8">
    <name type="scientific">Fusibacter paucivorans</name>
    <dbReference type="NCBI Taxonomy" id="76009"/>
    <lineage>
        <taxon>Bacteria</taxon>
        <taxon>Bacillati</taxon>
        <taxon>Bacillota</taxon>
        <taxon>Clostridia</taxon>
        <taxon>Eubacteriales</taxon>
        <taxon>Eubacteriales Family XII. Incertae Sedis</taxon>
        <taxon>Fusibacter</taxon>
    </lineage>
</organism>
<evidence type="ECO:0000259" key="6">
    <source>
        <dbReference type="PROSITE" id="PS51898"/>
    </source>
</evidence>
<reference evidence="7 8" key="1">
    <citation type="submission" date="2021-05" db="EMBL/GenBank/DDBJ databases">
        <title>Fusibacter ferrireducens sp. nov., an anaerobic, sulfur- and Fe-reducing bacterium isolated from the mangrove sediment.</title>
        <authorList>
            <person name="Qiu D."/>
        </authorList>
    </citation>
    <scope>NUCLEOTIDE SEQUENCE [LARGE SCALE GENOMIC DNA]</scope>
    <source>
        <strain evidence="7 8">DSM 12116</strain>
    </source>
</reference>
<evidence type="ECO:0000256" key="3">
    <source>
        <dbReference type="ARBA" id="ARBA00022908"/>
    </source>
</evidence>
<protein>
    <submittedName>
        <fullName evidence="7">Site-specific integrase</fullName>
    </submittedName>
</protein>
<dbReference type="Pfam" id="PF00589">
    <property type="entry name" value="Phage_integrase"/>
    <property type="match status" value="1"/>
</dbReference>
<evidence type="ECO:0000313" key="7">
    <source>
        <dbReference type="EMBL" id="MBS7528556.1"/>
    </source>
</evidence>
<dbReference type="SUPFAM" id="SSF56349">
    <property type="entry name" value="DNA breaking-rejoining enzymes"/>
    <property type="match status" value="1"/>
</dbReference>
<evidence type="ECO:0000313" key="8">
    <source>
        <dbReference type="Proteomes" id="UP000746471"/>
    </source>
</evidence>
<sequence length="372" mass="42793">MAKKTNYSTGGKNYYRVRTQVGVDDQGKQVMKVFYGASKREAELKRDEYLASVRNGMSADYDKMQFANFFTNWLTIVHRQALAQSSYNRYDTIHRVWISKGLFYNMKLSQIKSIDIQKFLNDIDKIPTAEKTYMILTTFFKYCIRERVLIFNPMDNVKKPVKKEVEKKKYLKENEIELLVNAYHKDHRLFIYIFALYTGLRQGEILALTVGDIKDGAIKVNKTLNRVKINGHTQVHVTPPKTKASNRTIPIPAEIQKPLRAQISSEKEKHLKLMIPFTDSSLVFSASNCAPIRGDRLTSRFRKLQSNIGIYDTVNFHALRHTFCSLLAKKRVPLKVASELMGHSSVAPTDQIYTHVDVETKTEAINTLKGIL</sequence>
<dbReference type="InterPro" id="IPR010998">
    <property type="entry name" value="Integrase_recombinase_N"/>
</dbReference>
<dbReference type="EMBL" id="JAHBCL010000045">
    <property type="protein sequence ID" value="MBS7528556.1"/>
    <property type="molecule type" value="Genomic_DNA"/>
</dbReference>
<proteinExistence type="inferred from homology"/>
<dbReference type="InterPro" id="IPR002104">
    <property type="entry name" value="Integrase_catalytic"/>
</dbReference>
<dbReference type="InterPro" id="IPR004107">
    <property type="entry name" value="Integrase_SAM-like_N"/>
</dbReference>
<dbReference type="PROSITE" id="PS51898">
    <property type="entry name" value="TYR_RECOMBINASE"/>
    <property type="match status" value="1"/>
</dbReference>
<comment type="caution">
    <text evidence="7">The sequence shown here is derived from an EMBL/GenBank/DDBJ whole genome shotgun (WGS) entry which is preliminary data.</text>
</comment>
<evidence type="ECO:0000256" key="5">
    <source>
        <dbReference type="ARBA" id="ARBA00023172"/>
    </source>
</evidence>
<dbReference type="CDD" id="cd01189">
    <property type="entry name" value="INT_ICEBs1_C_like"/>
    <property type="match status" value="1"/>
</dbReference>
<dbReference type="InterPro" id="IPR013762">
    <property type="entry name" value="Integrase-like_cat_sf"/>
</dbReference>